<evidence type="ECO:0000256" key="1">
    <source>
        <dbReference type="SAM" id="SignalP"/>
    </source>
</evidence>
<accession>A0A239JB37</accession>
<evidence type="ECO:0000313" key="2">
    <source>
        <dbReference type="EMBL" id="SNT03101.1"/>
    </source>
</evidence>
<keyword evidence="3" id="KW-1185">Reference proteome</keyword>
<dbReference type="Proteomes" id="UP000198356">
    <property type="component" value="Unassembled WGS sequence"/>
</dbReference>
<evidence type="ECO:0008006" key="4">
    <source>
        <dbReference type="Google" id="ProtNLM"/>
    </source>
</evidence>
<dbReference type="RefSeq" id="WP_089408606.1">
    <property type="nucleotide sequence ID" value="NZ_FZOU01000003.1"/>
</dbReference>
<dbReference type="EMBL" id="FZOU01000003">
    <property type="protein sequence ID" value="SNT03101.1"/>
    <property type="molecule type" value="Genomic_DNA"/>
</dbReference>
<organism evidence="2 3">
    <name type="scientific">Granulicella rosea</name>
    <dbReference type="NCBI Taxonomy" id="474952"/>
    <lineage>
        <taxon>Bacteria</taxon>
        <taxon>Pseudomonadati</taxon>
        <taxon>Acidobacteriota</taxon>
        <taxon>Terriglobia</taxon>
        <taxon>Terriglobales</taxon>
        <taxon>Acidobacteriaceae</taxon>
        <taxon>Granulicella</taxon>
    </lineage>
</organism>
<keyword evidence="1" id="KW-0732">Signal</keyword>
<dbReference type="OrthoDB" id="110629at2"/>
<feature type="chain" id="PRO_5013326037" description="Type IV secretion system protein VirB5" evidence="1">
    <location>
        <begin position="22"/>
        <end position="268"/>
    </location>
</feature>
<evidence type="ECO:0000313" key="3">
    <source>
        <dbReference type="Proteomes" id="UP000198356"/>
    </source>
</evidence>
<feature type="signal peptide" evidence="1">
    <location>
        <begin position="1"/>
        <end position="21"/>
    </location>
</feature>
<proteinExistence type="predicted"/>
<dbReference type="AlphaFoldDB" id="A0A239JB37"/>
<sequence length="268" mass="28580">MKGTLLSLILALATLAEPAYAQFGGGIVLDPTQSAHAAQQLIQGSQLYTTTIKTTQNVMETYNLAQGMATAPSSYYTAYSNMVQQTWTPVAHPANTYGNSLPWTNAATYGSGAAAANQGASIQRKGQISGYSSLNTQGQQAIAAQGATVDLADAINATSLQTIGTVRANAPQREADIKTLEAASHSTDPTQQTELATLQRINQAMLLQLRTQQEASQMTQTQSLQQMVQQKQQQDALKMSLQAADGYETNYNSHVSHDTTGITKALSY</sequence>
<protein>
    <recommendedName>
        <fullName evidence="4">Type IV secretion system protein VirB5</fullName>
    </recommendedName>
</protein>
<gene>
    <name evidence="2" type="ORF">SAMN05421770_103528</name>
</gene>
<name>A0A239JB37_9BACT</name>
<reference evidence="2 3" key="1">
    <citation type="submission" date="2017-06" db="EMBL/GenBank/DDBJ databases">
        <authorList>
            <person name="Kim H.J."/>
            <person name="Triplett B.A."/>
        </authorList>
    </citation>
    <scope>NUCLEOTIDE SEQUENCE [LARGE SCALE GENOMIC DNA]</scope>
    <source>
        <strain evidence="2 3">DSM 18704</strain>
    </source>
</reference>